<evidence type="ECO:0000256" key="6">
    <source>
        <dbReference type="ARBA" id="ARBA00022741"/>
    </source>
</evidence>
<keyword evidence="8" id="KW-1278">Translocase</keyword>
<dbReference type="InterPro" id="IPR050388">
    <property type="entry name" value="ABC_Ni/Peptide_Import"/>
</dbReference>
<gene>
    <name evidence="11" type="ORF">GW579_16180</name>
</gene>
<accession>A0A6M2B8Q6</accession>
<dbReference type="SMART" id="SM00382">
    <property type="entry name" value="AAA"/>
    <property type="match status" value="2"/>
</dbReference>
<dbReference type="PROSITE" id="PS00221">
    <property type="entry name" value="MIP"/>
    <property type="match status" value="1"/>
</dbReference>
<dbReference type="FunFam" id="3.40.50.300:FF:002585">
    <property type="entry name" value="Glutathione import ATP-binding protein GsiA"/>
    <property type="match status" value="1"/>
</dbReference>
<dbReference type="Proteomes" id="UP000476696">
    <property type="component" value="Unassembled WGS sequence"/>
</dbReference>
<evidence type="ECO:0000256" key="5">
    <source>
        <dbReference type="ARBA" id="ARBA00022519"/>
    </source>
</evidence>
<evidence type="ECO:0000259" key="10">
    <source>
        <dbReference type="PROSITE" id="PS50893"/>
    </source>
</evidence>
<dbReference type="InterPro" id="IPR013563">
    <property type="entry name" value="Oligopep_ABC_C"/>
</dbReference>
<dbReference type="PROSITE" id="PS50893">
    <property type="entry name" value="ABC_TRANSPORTER_2"/>
    <property type="match status" value="2"/>
</dbReference>
<keyword evidence="9" id="KW-0472">Membrane</keyword>
<evidence type="ECO:0000256" key="8">
    <source>
        <dbReference type="ARBA" id="ARBA00022967"/>
    </source>
</evidence>
<evidence type="ECO:0000256" key="2">
    <source>
        <dbReference type="ARBA" id="ARBA00005417"/>
    </source>
</evidence>
<dbReference type="CDD" id="cd03257">
    <property type="entry name" value="ABC_NikE_OppD_transporters"/>
    <property type="match status" value="2"/>
</dbReference>
<evidence type="ECO:0000256" key="3">
    <source>
        <dbReference type="ARBA" id="ARBA00022448"/>
    </source>
</evidence>
<proteinExistence type="inferred from homology"/>
<keyword evidence="5" id="KW-0997">Cell inner membrane</keyword>
<evidence type="ECO:0000256" key="9">
    <source>
        <dbReference type="ARBA" id="ARBA00023136"/>
    </source>
</evidence>
<dbReference type="InterPro" id="IPR022357">
    <property type="entry name" value="MIP_CS"/>
</dbReference>
<dbReference type="InterPro" id="IPR017871">
    <property type="entry name" value="ABC_transporter-like_CS"/>
</dbReference>
<comment type="subcellular location">
    <subcellularLocation>
        <location evidence="1">Cell inner membrane</location>
        <topology evidence="1">Peripheral membrane protein</topology>
    </subcellularLocation>
</comment>
<dbReference type="GO" id="GO:0015833">
    <property type="term" value="P:peptide transport"/>
    <property type="evidence" value="ECO:0007669"/>
    <property type="project" value="InterPro"/>
</dbReference>
<dbReference type="PANTHER" id="PTHR43297">
    <property type="entry name" value="OLIGOPEPTIDE TRANSPORT ATP-BINDING PROTEIN APPD"/>
    <property type="match status" value="1"/>
</dbReference>
<organism evidence="11 12">
    <name type="scientific">Rahnella contaminans</name>
    <dbReference type="NCBI Taxonomy" id="2703882"/>
    <lineage>
        <taxon>Bacteria</taxon>
        <taxon>Pseudomonadati</taxon>
        <taxon>Pseudomonadota</taxon>
        <taxon>Gammaproteobacteria</taxon>
        <taxon>Enterobacterales</taxon>
        <taxon>Yersiniaceae</taxon>
        <taxon>Rahnella</taxon>
    </lineage>
</organism>
<dbReference type="EMBL" id="JAADJS010000003">
    <property type="protein sequence ID" value="NGX88617.1"/>
    <property type="molecule type" value="Genomic_DNA"/>
</dbReference>
<dbReference type="PANTHER" id="PTHR43297:SF14">
    <property type="entry name" value="ATPASE AAA-TYPE CORE DOMAIN-CONTAINING PROTEIN"/>
    <property type="match status" value="1"/>
</dbReference>
<evidence type="ECO:0000313" key="12">
    <source>
        <dbReference type="Proteomes" id="UP000476696"/>
    </source>
</evidence>
<reference evidence="11 12" key="2">
    <citation type="submission" date="2020-03" db="EMBL/GenBank/DDBJ databases">
        <title>Rahnella aceri sp. nov., isoated from traditional Jeju Makgeolli.</title>
        <authorList>
            <person name="Kim I.S."/>
            <person name="Jeon D."/>
        </authorList>
    </citation>
    <scope>NUCLEOTIDE SEQUENCE [LARGE SCALE GENOMIC DNA]</scope>
    <source>
        <strain evidence="11 12">Lac-M11</strain>
    </source>
</reference>
<comment type="caution">
    <text evidence="11">The sequence shown here is derived from an EMBL/GenBank/DDBJ whole genome shotgun (WGS) entry which is preliminary data.</text>
</comment>
<reference evidence="11 12" key="1">
    <citation type="submission" date="2020-01" db="EMBL/GenBank/DDBJ databases">
        <authorList>
            <person name="Lee S.D."/>
        </authorList>
    </citation>
    <scope>NUCLEOTIDE SEQUENCE [LARGE SCALE GENOMIC DNA]</scope>
    <source>
        <strain evidence="11 12">Lac-M11</strain>
    </source>
</reference>
<evidence type="ECO:0000256" key="4">
    <source>
        <dbReference type="ARBA" id="ARBA00022475"/>
    </source>
</evidence>
<dbReference type="InterPro" id="IPR027417">
    <property type="entry name" value="P-loop_NTPase"/>
</dbReference>
<comment type="similarity">
    <text evidence="2">Belongs to the ABC transporter superfamily.</text>
</comment>
<keyword evidence="3" id="KW-0813">Transport</keyword>
<keyword evidence="7 11" id="KW-0067">ATP-binding</keyword>
<keyword evidence="6" id="KW-0547">Nucleotide-binding</keyword>
<dbReference type="InterPro" id="IPR003439">
    <property type="entry name" value="ABC_transporter-like_ATP-bd"/>
</dbReference>
<name>A0A6M2B8Q6_9GAMM</name>
<keyword evidence="4" id="KW-1003">Cell membrane</keyword>
<dbReference type="GO" id="GO:0005886">
    <property type="term" value="C:plasma membrane"/>
    <property type="evidence" value="ECO:0007669"/>
    <property type="project" value="UniProtKB-SubCell"/>
</dbReference>
<dbReference type="Pfam" id="PF08352">
    <property type="entry name" value="oligo_HPY"/>
    <property type="match status" value="1"/>
</dbReference>
<dbReference type="InterPro" id="IPR003593">
    <property type="entry name" value="AAA+_ATPase"/>
</dbReference>
<dbReference type="Pfam" id="PF00005">
    <property type="entry name" value="ABC_tran"/>
    <property type="match status" value="2"/>
</dbReference>
<dbReference type="GO" id="GO:0016887">
    <property type="term" value="F:ATP hydrolysis activity"/>
    <property type="evidence" value="ECO:0007669"/>
    <property type="project" value="InterPro"/>
</dbReference>
<dbReference type="NCBIfam" id="NF007739">
    <property type="entry name" value="PRK10419.1"/>
    <property type="match status" value="2"/>
</dbReference>
<feature type="domain" description="ABC transporter" evidence="10">
    <location>
        <begin position="273"/>
        <end position="512"/>
    </location>
</feature>
<sequence length="530" mass="57618">MSDVLLKTENLRVVSAGKNPRTLVDDVSFTVKRGEVLGLIGESGAGKSTIGLAILGHCRQGMRIHSGSIVFNGQDLTALSDRRLRQIRGRHIAYVAQSAGAAFNPAITLGEQVIEAALKHKIYDRQQAQARAIELFEQLGLPQPQAFYQRYPHQVSGGQLQRAMIAMALCARPELLIFDEPTTALDVTTQLGVLKAIADVIRISGVAAIYISHDLAVVAQISDKIMVLQHGKTVEQAPAAQLLAQPQQEYTRRLLNAQGEIKTPQTGEAPVALSLRNISARYQAQPVLQDISLNLPRGRTLAVIGESGSGKSTLGKVICGLLSPETGKVTLEQQTLPAGLRQRSRPQLRDVQLIHQIPDTALNPKERIGGQISRVLECFTSLNRPERQAKVSELLAQVGLHAELAERYPAALSGGQKQRVCIARALAAEPKLIVCDEPTSALDPLVAREVLALLRKIQHDTGIAYLFITHDLQVVREIADEVAVLKQGVIVRQGPVASALSEPLDDYTRELLHSVPEMRTGWLAEMFVSA</sequence>
<protein>
    <submittedName>
        <fullName evidence="11">ABC transporter ATP-binding protein</fullName>
    </submittedName>
</protein>
<evidence type="ECO:0000256" key="1">
    <source>
        <dbReference type="ARBA" id="ARBA00004417"/>
    </source>
</evidence>
<dbReference type="SUPFAM" id="SSF52540">
    <property type="entry name" value="P-loop containing nucleoside triphosphate hydrolases"/>
    <property type="match status" value="2"/>
</dbReference>
<dbReference type="Gene3D" id="3.40.50.300">
    <property type="entry name" value="P-loop containing nucleotide triphosphate hydrolases"/>
    <property type="match status" value="2"/>
</dbReference>
<dbReference type="PROSITE" id="PS00211">
    <property type="entry name" value="ABC_TRANSPORTER_1"/>
    <property type="match status" value="2"/>
</dbReference>
<feature type="domain" description="ABC transporter" evidence="10">
    <location>
        <begin position="6"/>
        <end position="255"/>
    </location>
</feature>
<dbReference type="RefSeq" id="WP_165060187.1">
    <property type="nucleotide sequence ID" value="NZ_JAADJS010000003.1"/>
</dbReference>
<dbReference type="GO" id="GO:0005524">
    <property type="term" value="F:ATP binding"/>
    <property type="evidence" value="ECO:0007669"/>
    <property type="project" value="UniProtKB-KW"/>
</dbReference>
<keyword evidence="12" id="KW-1185">Reference proteome</keyword>
<dbReference type="AlphaFoldDB" id="A0A6M2B8Q6"/>
<evidence type="ECO:0000313" key="11">
    <source>
        <dbReference type="EMBL" id="NGX88617.1"/>
    </source>
</evidence>
<evidence type="ECO:0000256" key="7">
    <source>
        <dbReference type="ARBA" id="ARBA00022840"/>
    </source>
</evidence>